<organism evidence="2">
    <name type="scientific">marine sediment metagenome</name>
    <dbReference type="NCBI Taxonomy" id="412755"/>
    <lineage>
        <taxon>unclassified sequences</taxon>
        <taxon>metagenomes</taxon>
        <taxon>ecological metagenomes</taxon>
    </lineage>
</organism>
<feature type="transmembrane region" description="Helical" evidence="1">
    <location>
        <begin position="12"/>
        <end position="27"/>
    </location>
</feature>
<accession>A0A0F9SBU5</accession>
<gene>
    <name evidence="2" type="ORF">LCGC14_0870530</name>
</gene>
<reference evidence="2" key="1">
    <citation type="journal article" date="2015" name="Nature">
        <title>Complex archaea that bridge the gap between prokaryotes and eukaryotes.</title>
        <authorList>
            <person name="Spang A."/>
            <person name="Saw J.H."/>
            <person name="Jorgensen S.L."/>
            <person name="Zaremba-Niedzwiedzka K."/>
            <person name="Martijn J."/>
            <person name="Lind A.E."/>
            <person name="van Eijk R."/>
            <person name="Schleper C."/>
            <person name="Guy L."/>
            <person name="Ettema T.J."/>
        </authorList>
    </citation>
    <scope>NUCLEOTIDE SEQUENCE</scope>
</reference>
<sequence>MEKTTLFTTHKKASITIIVLLAISFIYNNDITCTSCLVETLRTEPFFVIGFILAQIVMFFILFGVYYFIRSIVIKIKGKKKVN</sequence>
<keyword evidence="1" id="KW-1133">Transmembrane helix</keyword>
<evidence type="ECO:0000313" key="2">
    <source>
        <dbReference type="EMBL" id="KKN26848.1"/>
    </source>
</evidence>
<feature type="transmembrane region" description="Helical" evidence="1">
    <location>
        <begin position="47"/>
        <end position="69"/>
    </location>
</feature>
<keyword evidence="1" id="KW-0472">Membrane</keyword>
<keyword evidence="1" id="KW-0812">Transmembrane</keyword>
<evidence type="ECO:0000256" key="1">
    <source>
        <dbReference type="SAM" id="Phobius"/>
    </source>
</evidence>
<protein>
    <submittedName>
        <fullName evidence="2">Uncharacterized protein</fullName>
    </submittedName>
</protein>
<comment type="caution">
    <text evidence="2">The sequence shown here is derived from an EMBL/GenBank/DDBJ whole genome shotgun (WGS) entry which is preliminary data.</text>
</comment>
<dbReference type="EMBL" id="LAZR01002689">
    <property type="protein sequence ID" value="KKN26848.1"/>
    <property type="molecule type" value="Genomic_DNA"/>
</dbReference>
<dbReference type="AlphaFoldDB" id="A0A0F9SBU5"/>
<name>A0A0F9SBU5_9ZZZZ</name>
<proteinExistence type="predicted"/>